<gene>
    <name evidence="2" type="ORF">Fot_43152</name>
</gene>
<dbReference type="Proteomes" id="UP001604277">
    <property type="component" value="Unassembled WGS sequence"/>
</dbReference>
<feature type="compositionally biased region" description="Pro residues" evidence="1">
    <location>
        <begin position="36"/>
        <end position="46"/>
    </location>
</feature>
<evidence type="ECO:0000256" key="1">
    <source>
        <dbReference type="SAM" id="MobiDB-lite"/>
    </source>
</evidence>
<comment type="caution">
    <text evidence="2">The sequence shown here is derived from an EMBL/GenBank/DDBJ whole genome shotgun (WGS) entry which is preliminary data.</text>
</comment>
<sequence length="128" mass="13950">MLAGTRFYVMQSKRYNNSHQIKPGSTTDAQKSPSSSPSPPPMPQVFPPVGTLPLSPIPTWARPVTSSPTSGMVKGRAARGPMKAHEPQAKSARSTHCYPYNVLPTSDVPCKRAKDQIKFALQLPDKIH</sequence>
<accession>A0ABD1RN76</accession>
<dbReference type="EMBL" id="JBFOLJ010000012">
    <property type="protein sequence ID" value="KAL2489860.1"/>
    <property type="molecule type" value="Genomic_DNA"/>
</dbReference>
<name>A0ABD1RN76_9LAMI</name>
<evidence type="ECO:0000313" key="2">
    <source>
        <dbReference type="EMBL" id="KAL2489860.1"/>
    </source>
</evidence>
<feature type="region of interest" description="Disordered" evidence="1">
    <location>
        <begin position="13"/>
        <end position="93"/>
    </location>
</feature>
<organism evidence="2 3">
    <name type="scientific">Forsythia ovata</name>
    <dbReference type="NCBI Taxonomy" id="205694"/>
    <lineage>
        <taxon>Eukaryota</taxon>
        <taxon>Viridiplantae</taxon>
        <taxon>Streptophyta</taxon>
        <taxon>Embryophyta</taxon>
        <taxon>Tracheophyta</taxon>
        <taxon>Spermatophyta</taxon>
        <taxon>Magnoliopsida</taxon>
        <taxon>eudicotyledons</taxon>
        <taxon>Gunneridae</taxon>
        <taxon>Pentapetalae</taxon>
        <taxon>asterids</taxon>
        <taxon>lamiids</taxon>
        <taxon>Lamiales</taxon>
        <taxon>Oleaceae</taxon>
        <taxon>Forsythieae</taxon>
        <taxon>Forsythia</taxon>
    </lineage>
</organism>
<keyword evidence="3" id="KW-1185">Reference proteome</keyword>
<dbReference type="AlphaFoldDB" id="A0ABD1RN76"/>
<reference evidence="3" key="1">
    <citation type="submission" date="2024-07" db="EMBL/GenBank/DDBJ databases">
        <title>Two chromosome-level genome assemblies of Korean endemic species Abeliophyllum distichum and Forsythia ovata (Oleaceae).</title>
        <authorList>
            <person name="Jang H."/>
        </authorList>
    </citation>
    <scope>NUCLEOTIDE SEQUENCE [LARGE SCALE GENOMIC DNA]</scope>
</reference>
<evidence type="ECO:0000313" key="3">
    <source>
        <dbReference type="Proteomes" id="UP001604277"/>
    </source>
</evidence>
<proteinExistence type="predicted"/>
<protein>
    <submittedName>
        <fullName evidence="2">Uncharacterized protein</fullName>
    </submittedName>
</protein>
<feature type="compositionally biased region" description="Polar residues" evidence="1">
    <location>
        <begin position="13"/>
        <end position="31"/>
    </location>
</feature>